<gene>
    <name evidence="1" type="ORF">pmac_cds_401</name>
</gene>
<dbReference type="Proteomes" id="UP000249758">
    <property type="component" value="Segment"/>
</dbReference>
<dbReference type="GeneID" id="36841544"/>
<dbReference type="RefSeq" id="YP_009481085.1">
    <property type="nucleotide sequence ID" value="NC_037665.1"/>
</dbReference>
<organism evidence="1">
    <name type="scientific">Pandoravirus macleodensis</name>
    <dbReference type="NCBI Taxonomy" id="2107707"/>
    <lineage>
        <taxon>Viruses</taxon>
        <taxon>Pandoravirus</taxon>
    </lineage>
</organism>
<sequence length="101" mass="11550">MNFLSRAIQKMRGYEAVAADAPPQEFMIDGQSCSEKEYRQLKQKTIRIIQAIPVTYLSRDKADAAIDALRTGRDPTDEHLFDEVWDAAMKHRDDLHAQKTA</sequence>
<proteinExistence type="predicted"/>
<evidence type="ECO:0000313" key="1">
    <source>
        <dbReference type="EMBL" id="AVK77089.1"/>
    </source>
</evidence>
<accession>A0A2U7UF37</accession>
<protein>
    <submittedName>
        <fullName evidence="1">Uncharacterized protein</fullName>
    </submittedName>
</protein>
<reference evidence="1" key="1">
    <citation type="journal article" date="2018" name="Nat. Commun.">
        <title>Diversity and evolution of the emerging Pandoraviridae family.</title>
        <authorList>
            <person name="Legendre M."/>
            <person name="Fabre E."/>
            <person name="Poirot O."/>
            <person name="Jeudy S."/>
            <person name="Lartigue A."/>
            <person name="Alempic J.M."/>
            <person name="Beucher L."/>
            <person name="Philippe N."/>
            <person name="Bertaux L."/>
            <person name="Christo-Foroux E."/>
            <person name="Labadie K."/>
            <person name="Coute Y."/>
            <person name="Abergel C."/>
            <person name="Claverie J.M."/>
        </authorList>
    </citation>
    <scope>NUCLEOTIDE SEQUENCE [LARGE SCALE GENOMIC DNA]</scope>
    <source>
        <strain evidence="1">Macleodensis</strain>
    </source>
</reference>
<name>A0A2U7UF37_9VIRU</name>
<dbReference type="KEGG" id="vg:36841544"/>
<dbReference type="EMBL" id="MG011691">
    <property type="protein sequence ID" value="AVK77089.1"/>
    <property type="molecule type" value="Genomic_DNA"/>
</dbReference>